<name>A0A7M1RVJ8_9CAUD</name>
<dbReference type="EMBL" id="MT774379">
    <property type="protein sequence ID" value="QOR58433.1"/>
    <property type="molecule type" value="Genomic_DNA"/>
</dbReference>
<feature type="region of interest" description="Disordered" evidence="1">
    <location>
        <begin position="61"/>
        <end position="83"/>
    </location>
</feature>
<proteinExistence type="predicted"/>
<dbReference type="Proteomes" id="UP000594051">
    <property type="component" value="Segment"/>
</dbReference>
<evidence type="ECO:0000256" key="1">
    <source>
        <dbReference type="SAM" id="MobiDB-lite"/>
    </source>
</evidence>
<evidence type="ECO:0000313" key="2">
    <source>
        <dbReference type="EMBL" id="QOR58433.1"/>
    </source>
</evidence>
<keyword evidence="3" id="KW-1185">Reference proteome</keyword>
<dbReference type="KEGG" id="vg:65128904"/>
<evidence type="ECO:0000313" key="3">
    <source>
        <dbReference type="Proteomes" id="UP000594051"/>
    </source>
</evidence>
<protein>
    <submittedName>
        <fullName evidence="2">Transcriptional regulator</fullName>
    </submittedName>
</protein>
<dbReference type="RefSeq" id="YP_010110591.1">
    <property type="nucleotide sequence ID" value="NC_055872.1"/>
</dbReference>
<sequence length="83" mass="9411">MNNNEILANMIYSYMPNFNMLPSYKNGGIHIKKKNRGKFKAAAKRAGMSVQAYANKVLKKGSKASKQLKKRAQFAKNAAKWHH</sequence>
<reference evidence="2 3" key="1">
    <citation type="submission" date="2020-07" db="EMBL/GenBank/DDBJ databases">
        <title>Taxonomic proposal: Crassvirales, a new order of highly abundant and diverse bacterial viruses.</title>
        <authorList>
            <person name="Shkoporov A.N."/>
            <person name="Stockdale S.R."/>
            <person name="Guerin E."/>
            <person name="Ross R.P."/>
            <person name="Hill C."/>
        </authorList>
    </citation>
    <scope>NUCLEOTIDE SEQUENCE [LARGE SCALE GENOMIC DNA]</scope>
</reference>
<dbReference type="GeneID" id="65128904"/>
<organism evidence="2 3">
    <name type="scientific">uncultured phage cr118_1</name>
    <dbReference type="NCBI Taxonomy" id="2772063"/>
    <lineage>
        <taxon>Viruses</taxon>
        <taxon>Duplodnaviria</taxon>
        <taxon>Heunggongvirae</taxon>
        <taxon>Uroviricota</taxon>
        <taxon>Caudoviricetes</taxon>
        <taxon>Crassvirales</taxon>
        <taxon>Suoliviridae</taxon>
        <taxon>Uncouvirinae</taxon>
        <taxon>Besingivirus</taxon>
        <taxon>Besingivirus coli</taxon>
    </lineage>
</organism>
<accession>A0A7M1RVJ8</accession>